<feature type="region of interest" description="Disordered" evidence="1">
    <location>
        <begin position="22"/>
        <end position="43"/>
    </location>
</feature>
<feature type="compositionally biased region" description="Low complexity" evidence="1">
    <location>
        <begin position="30"/>
        <end position="43"/>
    </location>
</feature>
<accession>A0ABX7NWT9</accession>
<keyword evidence="3" id="KW-1185">Reference proteome</keyword>
<proteinExistence type="predicted"/>
<evidence type="ECO:0008006" key="4">
    <source>
        <dbReference type="Google" id="ProtNLM"/>
    </source>
</evidence>
<organism evidence="2 3">
    <name type="scientific">Pyxidicoccus parkwayensis</name>
    <dbReference type="NCBI Taxonomy" id="2813578"/>
    <lineage>
        <taxon>Bacteria</taxon>
        <taxon>Pseudomonadati</taxon>
        <taxon>Myxococcota</taxon>
        <taxon>Myxococcia</taxon>
        <taxon>Myxococcales</taxon>
        <taxon>Cystobacterineae</taxon>
        <taxon>Myxococcaceae</taxon>
        <taxon>Pyxidicoccus</taxon>
    </lineage>
</organism>
<reference evidence="2 3" key="1">
    <citation type="submission" date="2021-02" db="EMBL/GenBank/DDBJ databases">
        <title>De Novo genome assembly of isolated myxobacteria.</title>
        <authorList>
            <person name="Stevens D.C."/>
        </authorList>
    </citation>
    <scope>NUCLEOTIDE SEQUENCE [LARGE SCALE GENOMIC DNA]</scope>
    <source>
        <strain evidence="3">SCPEA02</strain>
    </source>
</reference>
<name>A0ABX7NWT9_9BACT</name>
<dbReference type="PROSITE" id="PS51257">
    <property type="entry name" value="PROKAR_LIPOPROTEIN"/>
    <property type="match status" value="1"/>
</dbReference>
<dbReference type="Proteomes" id="UP000662747">
    <property type="component" value="Chromosome"/>
</dbReference>
<dbReference type="RefSeq" id="WP_206723418.1">
    <property type="nucleotide sequence ID" value="NZ_CP071090.1"/>
</dbReference>
<sequence>MKLGRVLLFSLLVLAGCSRQEGADSRAPQAQGATAGDEAAAPGKLKFKDADDHERYSLKPKDDGAKLVDGEDRELARYKWKGTSLKVSGPDDAVLGYVVNSAGGALTVRDSAQQQILFTFARQGPGWRLNDVKGALLYTVSPDDEGVTIQDASGAEVSRVKAREGKVSLRDAGGRTLLATKSGVRAEAAACLAFERMDLPLRMALLFHLQSSQEARRP</sequence>
<gene>
    <name evidence="2" type="ORF">JY651_42960</name>
</gene>
<dbReference type="EMBL" id="CP071090">
    <property type="protein sequence ID" value="QSQ21841.1"/>
    <property type="molecule type" value="Genomic_DNA"/>
</dbReference>
<evidence type="ECO:0000313" key="2">
    <source>
        <dbReference type="EMBL" id="QSQ21841.1"/>
    </source>
</evidence>
<evidence type="ECO:0000313" key="3">
    <source>
        <dbReference type="Proteomes" id="UP000662747"/>
    </source>
</evidence>
<evidence type="ECO:0000256" key="1">
    <source>
        <dbReference type="SAM" id="MobiDB-lite"/>
    </source>
</evidence>
<protein>
    <recommendedName>
        <fullName evidence="4">Lipoprotein</fullName>
    </recommendedName>
</protein>